<protein>
    <submittedName>
        <fullName evidence="2">Uncharacterized protein</fullName>
    </submittedName>
</protein>
<dbReference type="Proteomes" id="UP000567179">
    <property type="component" value="Unassembled WGS sequence"/>
</dbReference>
<dbReference type="EMBL" id="JAACJJ010000016">
    <property type="protein sequence ID" value="KAF5324244.1"/>
    <property type="molecule type" value="Genomic_DNA"/>
</dbReference>
<evidence type="ECO:0000313" key="3">
    <source>
        <dbReference type="Proteomes" id="UP000567179"/>
    </source>
</evidence>
<evidence type="ECO:0000313" key="2">
    <source>
        <dbReference type="EMBL" id="KAF5324244.1"/>
    </source>
</evidence>
<dbReference type="AlphaFoldDB" id="A0A8H5BIW9"/>
<keyword evidence="3" id="KW-1185">Reference proteome</keyword>
<evidence type="ECO:0000313" key="1">
    <source>
        <dbReference type="EMBL" id="KAF5318731.1"/>
    </source>
</evidence>
<accession>A0A8H5BIW9</accession>
<organism evidence="2 3">
    <name type="scientific">Psilocybe cf. subviscida</name>
    <dbReference type="NCBI Taxonomy" id="2480587"/>
    <lineage>
        <taxon>Eukaryota</taxon>
        <taxon>Fungi</taxon>
        <taxon>Dikarya</taxon>
        <taxon>Basidiomycota</taxon>
        <taxon>Agaricomycotina</taxon>
        <taxon>Agaricomycetes</taxon>
        <taxon>Agaricomycetidae</taxon>
        <taxon>Agaricales</taxon>
        <taxon>Agaricineae</taxon>
        <taxon>Strophariaceae</taxon>
        <taxon>Psilocybe</taxon>
    </lineage>
</organism>
<reference evidence="2 3" key="1">
    <citation type="journal article" date="2020" name="ISME J.">
        <title>Uncovering the hidden diversity of litter-decomposition mechanisms in mushroom-forming fungi.</title>
        <authorList>
            <person name="Floudas D."/>
            <person name="Bentzer J."/>
            <person name="Ahren D."/>
            <person name="Johansson T."/>
            <person name="Persson P."/>
            <person name="Tunlid A."/>
        </authorList>
    </citation>
    <scope>NUCLEOTIDE SEQUENCE [LARGE SCALE GENOMIC DNA]</scope>
    <source>
        <strain evidence="2 3">CBS 101986</strain>
    </source>
</reference>
<sequence length="218" mass="23328">MRIGYLIGVTGQVCTATPKKAISHRDPGPALLPSLPSSNSILCNLSSALRQPANHRAELQDPYNIYTPNIAAFLQPKVLVPFTDQEDKFIFCLNNLDGPSWLLNASPRSPLPVSCPPLRPSFSSASPSSCSTSSVTSPPSPLASSRCAFMNATSHSHRIVPAIDTSASAATFDVFPQSSFAPARMAHSPWHPRQICSVMAAKPGAFRDGSEEESNRDP</sequence>
<gene>
    <name evidence="1" type="ORF">D9619_010610</name>
    <name evidence="2" type="ORF">D9619_011408</name>
</gene>
<name>A0A8H5BIW9_9AGAR</name>
<dbReference type="EMBL" id="JAACJJ010000030">
    <property type="protein sequence ID" value="KAF5318731.1"/>
    <property type="molecule type" value="Genomic_DNA"/>
</dbReference>
<comment type="caution">
    <text evidence="2">The sequence shown here is derived from an EMBL/GenBank/DDBJ whole genome shotgun (WGS) entry which is preliminary data.</text>
</comment>
<proteinExistence type="predicted"/>